<reference evidence="2" key="1">
    <citation type="submission" date="2016-04" db="EMBL/GenBank/DDBJ databases">
        <authorList>
            <person name="Evans L.H."/>
            <person name="Alamgir A."/>
            <person name="Owens N."/>
            <person name="Weber N.D."/>
            <person name="Virtaneva K."/>
            <person name="Barbian K."/>
            <person name="Babar A."/>
            <person name="Rosenke K."/>
        </authorList>
    </citation>
    <scope>NUCLEOTIDE SEQUENCE [LARGE SCALE GENOMIC DNA]</scope>
    <source>
        <strain evidence="2">CBS 101.48</strain>
    </source>
</reference>
<sequence>MIEWCNERMTSLRTNEQTNERLPSPHLSTLLIFYLIRTNIFFSTLDFGYDDNDDDSPAALYHKSAPPSSISPPPIPNDMTLL</sequence>
<name>A0A168RT60_ABSGL</name>
<dbReference type="EMBL" id="LT554740">
    <property type="protein sequence ID" value="SAM07358.1"/>
    <property type="molecule type" value="Genomic_DNA"/>
</dbReference>
<evidence type="ECO:0000256" key="1">
    <source>
        <dbReference type="SAM" id="MobiDB-lite"/>
    </source>
</evidence>
<dbReference type="AlphaFoldDB" id="A0A168RT60"/>
<accession>A0A168RT60</accession>
<gene>
    <name evidence="2" type="primary">ABSGL_12999.1 scaffold 13554</name>
</gene>
<evidence type="ECO:0000313" key="3">
    <source>
        <dbReference type="Proteomes" id="UP000078561"/>
    </source>
</evidence>
<protein>
    <submittedName>
        <fullName evidence="2">Uncharacterized protein</fullName>
    </submittedName>
</protein>
<organism evidence="2">
    <name type="scientific">Absidia glauca</name>
    <name type="common">Pin mould</name>
    <dbReference type="NCBI Taxonomy" id="4829"/>
    <lineage>
        <taxon>Eukaryota</taxon>
        <taxon>Fungi</taxon>
        <taxon>Fungi incertae sedis</taxon>
        <taxon>Mucoromycota</taxon>
        <taxon>Mucoromycotina</taxon>
        <taxon>Mucoromycetes</taxon>
        <taxon>Mucorales</taxon>
        <taxon>Cunninghamellaceae</taxon>
        <taxon>Absidia</taxon>
    </lineage>
</organism>
<dbReference type="InParanoid" id="A0A168RT60"/>
<keyword evidence="3" id="KW-1185">Reference proteome</keyword>
<feature type="region of interest" description="Disordered" evidence="1">
    <location>
        <begin position="56"/>
        <end position="82"/>
    </location>
</feature>
<dbReference type="Proteomes" id="UP000078561">
    <property type="component" value="Unassembled WGS sequence"/>
</dbReference>
<evidence type="ECO:0000313" key="2">
    <source>
        <dbReference type="EMBL" id="SAM07358.1"/>
    </source>
</evidence>
<proteinExistence type="predicted"/>